<dbReference type="GO" id="GO:0016567">
    <property type="term" value="P:protein ubiquitination"/>
    <property type="evidence" value="ECO:0007669"/>
    <property type="project" value="UniProtKB-UniPathway"/>
</dbReference>
<evidence type="ECO:0000313" key="4">
    <source>
        <dbReference type="EMBL" id="RLM68920.1"/>
    </source>
</evidence>
<feature type="region of interest" description="Disordered" evidence="1">
    <location>
        <begin position="34"/>
        <end position="76"/>
    </location>
</feature>
<dbReference type="InterPro" id="IPR001841">
    <property type="entry name" value="Znf_RING"/>
</dbReference>
<feature type="compositionally biased region" description="Basic and acidic residues" evidence="1">
    <location>
        <begin position="34"/>
        <end position="48"/>
    </location>
</feature>
<proteinExistence type="predicted"/>
<dbReference type="OrthoDB" id="656255at2759"/>
<dbReference type="PANTHER" id="PTHR45676:SF178">
    <property type="entry name" value="RING-TYPE E3 UBIQUITIN TRANSFERASE"/>
    <property type="match status" value="1"/>
</dbReference>
<sequence>MVSQESAAGIGACVILALVLLPFLRLFHDMRKEEEQEADGRSRPRRDDEEAAGGGGEDTDRAVRQQQLPAAEQQAAGPPLVCTYRRADGWREGSCGVCLSELADGEIVRVLPACMHYFHAGCVQEWLAAHTARSAVLRSPPPTEIDIGVESS</sequence>
<evidence type="ECO:0000259" key="3">
    <source>
        <dbReference type="Pfam" id="PF13639"/>
    </source>
</evidence>
<gene>
    <name evidence="4" type="ORF">C2845_PM17G15140</name>
</gene>
<keyword evidence="2" id="KW-0812">Transmembrane</keyword>
<dbReference type="Proteomes" id="UP000275267">
    <property type="component" value="Unassembled WGS sequence"/>
</dbReference>
<evidence type="ECO:0000256" key="1">
    <source>
        <dbReference type="SAM" id="MobiDB-lite"/>
    </source>
</evidence>
<keyword evidence="2" id="KW-1133">Transmembrane helix</keyword>
<dbReference type="AlphaFoldDB" id="A0A3L6Q370"/>
<feature type="compositionally biased region" description="Low complexity" evidence="1">
    <location>
        <begin position="65"/>
        <end position="76"/>
    </location>
</feature>
<organism evidence="4 5">
    <name type="scientific">Panicum miliaceum</name>
    <name type="common">Proso millet</name>
    <name type="synonym">Broomcorn millet</name>
    <dbReference type="NCBI Taxonomy" id="4540"/>
    <lineage>
        <taxon>Eukaryota</taxon>
        <taxon>Viridiplantae</taxon>
        <taxon>Streptophyta</taxon>
        <taxon>Embryophyta</taxon>
        <taxon>Tracheophyta</taxon>
        <taxon>Spermatophyta</taxon>
        <taxon>Magnoliopsida</taxon>
        <taxon>Liliopsida</taxon>
        <taxon>Poales</taxon>
        <taxon>Poaceae</taxon>
        <taxon>PACMAD clade</taxon>
        <taxon>Panicoideae</taxon>
        <taxon>Panicodae</taxon>
        <taxon>Paniceae</taxon>
        <taxon>Panicinae</taxon>
        <taxon>Panicum</taxon>
        <taxon>Panicum sect. Panicum</taxon>
    </lineage>
</organism>
<dbReference type="InterPro" id="IPR013083">
    <property type="entry name" value="Znf_RING/FYVE/PHD"/>
</dbReference>
<dbReference type="EMBL" id="PQIB02000014">
    <property type="protein sequence ID" value="RLM68920.1"/>
    <property type="molecule type" value="Genomic_DNA"/>
</dbReference>
<keyword evidence="5" id="KW-1185">Reference proteome</keyword>
<accession>A0A3L6Q370</accession>
<evidence type="ECO:0000256" key="2">
    <source>
        <dbReference type="SAM" id="Phobius"/>
    </source>
</evidence>
<dbReference type="Gene3D" id="3.30.40.10">
    <property type="entry name" value="Zinc/RING finger domain, C3HC4 (zinc finger)"/>
    <property type="match status" value="1"/>
</dbReference>
<feature type="transmembrane region" description="Helical" evidence="2">
    <location>
        <begin position="6"/>
        <end position="27"/>
    </location>
</feature>
<dbReference type="UniPathway" id="UPA00143"/>
<reference evidence="5" key="1">
    <citation type="journal article" date="2019" name="Nat. Commun.">
        <title>The genome of broomcorn millet.</title>
        <authorList>
            <person name="Zou C."/>
            <person name="Miki D."/>
            <person name="Li D."/>
            <person name="Tang Q."/>
            <person name="Xiao L."/>
            <person name="Rajput S."/>
            <person name="Deng P."/>
            <person name="Jia W."/>
            <person name="Huang R."/>
            <person name="Zhang M."/>
            <person name="Sun Y."/>
            <person name="Hu J."/>
            <person name="Fu X."/>
            <person name="Schnable P.S."/>
            <person name="Li F."/>
            <person name="Zhang H."/>
            <person name="Feng B."/>
            <person name="Zhu X."/>
            <person name="Liu R."/>
            <person name="Schnable J.C."/>
            <person name="Zhu J.-K."/>
            <person name="Zhang H."/>
        </authorList>
    </citation>
    <scope>NUCLEOTIDE SEQUENCE [LARGE SCALE GENOMIC DNA]</scope>
</reference>
<dbReference type="SUPFAM" id="SSF57850">
    <property type="entry name" value="RING/U-box"/>
    <property type="match status" value="1"/>
</dbReference>
<keyword evidence="2" id="KW-0472">Membrane</keyword>
<dbReference type="STRING" id="4540.A0A3L6Q370"/>
<dbReference type="Pfam" id="PF13639">
    <property type="entry name" value="zf-RING_2"/>
    <property type="match status" value="1"/>
</dbReference>
<name>A0A3L6Q370_PANMI</name>
<dbReference type="PANTHER" id="PTHR45676">
    <property type="entry name" value="RING-H2 FINGER PROTEIN ATL51-RELATED"/>
    <property type="match status" value="1"/>
</dbReference>
<comment type="caution">
    <text evidence="4">The sequence shown here is derived from an EMBL/GenBank/DDBJ whole genome shotgun (WGS) entry which is preliminary data.</text>
</comment>
<feature type="domain" description="RING-type" evidence="3">
    <location>
        <begin position="94"/>
        <end position="130"/>
    </location>
</feature>
<evidence type="ECO:0000313" key="5">
    <source>
        <dbReference type="Proteomes" id="UP000275267"/>
    </source>
</evidence>
<protein>
    <recommendedName>
        <fullName evidence="3">RING-type domain-containing protein</fullName>
    </recommendedName>
</protein>